<organism evidence="1 2">
    <name type="scientific">Clostridium paridis</name>
    <dbReference type="NCBI Taxonomy" id="2803863"/>
    <lineage>
        <taxon>Bacteria</taxon>
        <taxon>Bacillati</taxon>
        <taxon>Bacillota</taxon>
        <taxon>Clostridia</taxon>
        <taxon>Eubacteriales</taxon>
        <taxon>Clostridiaceae</taxon>
        <taxon>Clostridium</taxon>
    </lineage>
</organism>
<dbReference type="Proteomes" id="UP000623681">
    <property type="component" value="Unassembled WGS sequence"/>
</dbReference>
<comment type="caution">
    <text evidence="1">The sequence shown here is derived from an EMBL/GenBank/DDBJ whole genome shotgun (WGS) entry which is preliminary data.</text>
</comment>
<sequence>MKIHHIGYLVASVEESIAEFEKLGYISVSNTIYDEAREINICFVKNMDTVIELVSPVGKSSVVYNLYKKMKSSPYHICYESNNLKQDINKLCSEGYTVISNLSPAVAIENRNVVFLYNNKLGLIELVENS</sequence>
<reference evidence="1" key="1">
    <citation type="submission" date="2021-01" db="EMBL/GenBank/DDBJ databases">
        <title>Genome public.</title>
        <authorList>
            <person name="Liu C."/>
            <person name="Sun Q."/>
        </authorList>
    </citation>
    <scope>NUCLEOTIDE SEQUENCE</scope>
    <source>
        <strain evidence="1">YIM B02565</strain>
    </source>
</reference>
<keyword evidence="2" id="KW-1185">Reference proteome</keyword>
<proteinExistence type="predicted"/>
<dbReference type="EMBL" id="JAESWA010000010">
    <property type="protein sequence ID" value="MBL4930560.1"/>
    <property type="molecule type" value="Genomic_DNA"/>
</dbReference>
<dbReference type="RefSeq" id="WP_202765941.1">
    <property type="nucleotide sequence ID" value="NZ_JAESWA010000010.1"/>
</dbReference>
<evidence type="ECO:0000313" key="2">
    <source>
        <dbReference type="Proteomes" id="UP000623681"/>
    </source>
</evidence>
<dbReference type="Pfam" id="PF13669">
    <property type="entry name" value="Glyoxalase_4"/>
    <property type="match status" value="1"/>
</dbReference>
<protein>
    <submittedName>
        <fullName evidence="1">VOC family protein</fullName>
    </submittedName>
</protein>
<gene>
    <name evidence="1" type="ORF">JK634_01940</name>
</gene>
<dbReference type="InterPro" id="IPR029068">
    <property type="entry name" value="Glyas_Bleomycin-R_OHBP_Dase"/>
</dbReference>
<name>A0A937FAI7_9CLOT</name>
<accession>A0A937FAI7</accession>
<evidence type="ECO:0000313" key="1">
    <source>
        <dbReference type="EMBL" id="MBL4930560.1"/>
    </source>
</evidence>
<dbReference type="Gene3D" id="3.10.180.10">
    <property type="entry name" value="2,3-Dihydroxybiphenyl 1,2-Dioxygenase, domain 1"/>
    <property type="match status" value="1"/>
</dbReference>
<dbReference type="SUPFAM" id="SSF54593">
    <property type="entry name" value="Glyoxalase/Bleomycin resistance protein/Dihydroxybiphenyl dioxygenase"/>
    <property type="match status" value="1"/>
</dbReference>
<dbReference type="AlphaFoldDB" id="A0A937FAI7"/>